<evidence type="ECO:0000256" key="1">
    <source>
        <dbReference type="ARBA" id="ARBA00023027"/>
    </source>
</evidence>
<keyword evidence="2 4" id="KW-0456">Lyase</keyword>
<dbReference type="InterPro" id="IPR050071">
    <property type="entry name" value="Dehydroquinate_synthase"/>
</dbReference>
<feature type="domain" description="3-dehydroquinate synthase C-terminal" evidence="3">
    <location>
        <begin position="1"/>
        <end position="82"/>
    </location>
</feature>
<dbReference type="EMBL" id="AUZX01010805">
    <property type="protein sequence ID" value="EQD46161.1"/>
    <property type="molecule type" value="Genomic_DNA"/>
</dbReference>
<comment type="caution">
    <text evidence="4">The sequence shown here is derived from an EMBL/GenBank/DDBJ whole genome shotgun (WGS) entry which is preliminary data.</text>
</comment>
<gene>
    <name evidence="4" type="ORF">B1A_14711</name>
</gene>
<dbReference type="PANTHER" id="PTHR43622:SF7">
    <property type="entry name" value="3-DEHYDROQUINATE SYNTHASE, CHLOROPLASTIC"/>
    <property type="match status" value="1"/>
</dbReference>
<dbReference type="GO" id="GO:0009073">
    <property type="term" value="P:aromatic amino acid family biosynthetic process"/>
    <property type="evidence" value="ECO:0007669"/>
    <property type="project" value="TreeGrafter"/>
</dbReference>
<dbReference type="GO" id="GO:0003856">
    <property type="term" value="F:3-dehydroquinate synthase activity"/>
    <property type="evidence" value="ECO:0007669"/>
    <property type="project" value="UniProtKB-EC"/>
</dbReference>
<dbReference type="EC" id="4.2.3.4" evidence="4"/>
<keyword evidence="1" id="KW-0520">NAD</keyword>
<feature type="non-terminal residue" evidence="4">
    <location>
        <position position="1"/>
    </location>
</feature>
<reference evidence="4" key="2">
    <citation type="journal article" date="2014" name="ISME J.">
        <title>Microbial stratification in low pH oxic and suboxic macroscopic growths along an acid mine drainage.</title>
        <authorList>
            <person name="Mendez-Garcia C."/>
            <person name="Mesa V."/>
            <person name="Sprenger R.R."/>
            <person name="Richter M."/>
            <person name="Diez M.S."/>
            <person name="Solano J."/>
            <person name="Bargiela R."/>
            <person name="Golyshina O.V."/>
            <person name="Manteca A."/>
            <person name="Ramos J.L."/>
            <person name="Gallego J.R."/>
            <person name="Llorente I."/>
            <person name="Martins Dos Santos V.A."/>
            <person name="Jensen O.N."/>
            <person name="Pelaez A.I."/>
            <person name="Sanchez J."/>
            <person name="Ferrer M."/>
        </authorList>
    </citation>
    <scope>NUCLEOTIDE SEQUENCE</scope>
</reference>
<proteinExistence type="predicted"/>
<dbReference type="Gene3D" id="1.20.1090.10">
    <property type="entry name" value="Dehydroquinate synthase-like - alpha domain"/>
    <property type="match status" value="1"/>
</dbReference>
<dbReference type="PANTHER" id="PTHR43622">
    <property type="entry name" value="3-DEHYDROQUINATE SYNTHASE"/>
    <property type="match status" value="1"/>
</dbReference>
<evidence type="ECO:0000259" key="3">
    <source>
        <dbReference type="Pfam" id="PF24621"/>
    </source>
</evidence>
<dbReference type="Pfam" id="PF24621">
    <property type="entry name" value="DHQS_C"/>
    <property type="match status" value="1"/>
</dbReference>
<organism evidence="4">
    <name type="scientific">mine drainage metagenome</name>
    <dbReference type="NCBI Taxonomy" id="410659"/>
    <lineage>
        <taxon>unclassified sequences</taxon>
        <taxon>metagenomes</taxon>
        <taxon>ecological metagenomes</taxon>
    </lineage>
</organism>
<dbReference type="InterPro" id="IPR056179">
    <property type="entry name" value="DHQS_C"/>
</dbReference>
<accession>T0ZDG4</accession>
<sequence>LNLGHTFGHAIETGLGYGNWLHGEAVAVGSLLAADLSERLGWLHSKDLQRMTTLFERTGLPTQAPNLGVQRYLDLMAGDKKAEAGSLRFVLLKSLGQARLTSVTRQDLLEAVLTPGQGRFIAP</sequence>
<dbReference type="AlphaFoldDB" id="T0ZDG4"/>
<name>T0ZDG4_9ZZZZ</name>
<dbReference type="SUPFAM" id="SSF56796">
    <property type="entry name" value="Dehydroquinate synthase-like"/>
    <property type="match status" value="1"/>
</dbReference>
<reference evidence="4" key="1">
    <citation type="submission" date="2013-08" db="EMBL/GenBank/DDBJ databases">
        <authorList>
            <person name="Mendez C."/>
            <person name="Richter M."/>
            <person name="Ferrer M."/>
            <person name="Sanchez J."/>
        </authorList>
    </citation>
    <scope>NUCLEOTIDE SEQUENCE</scope>
</reference>
<evidence type="ECO:0000256" key="2">
    <source>
        <dbReference type="ARBA" id="ARBA00023239"/>
    </source>
</evidence>
<evidence type="ECO:0000313" key="4">
    <source>
        <dbReference type="EMBL" id="EQD46161.1"/>
    </source>
</evidence>
<protein>
    <submittedName>
        <fullName evidence="4">3-dehydroquinate synthase</fullName>
        <ecNumber evidence="4">4.2.3.4</ecNumber>
    </submittedName>
</protein>